<comment type="caution">
    <text evidence="1">The sequence shown here is derived from an EMBL/GenBank/DDBJ whole genome shotgun (WGS) entry which is preliminary data.</text>
</comment>
<organism evidence="1 2">
    <name type="scientific">Kocuria gwangalliensis</name>
    <dbReference type="NCBI Taxonomy" id="501592"/>
    <lineage>
        <taxon>Bacteria</taxon>
        <taxon>Bacillati</taxon>
        <taxon>Actinomycetota</taxon>
        <taxon>Actinomycetes</taxon>
        <taxon>Micrococcales</taxon>
        <taxon>Micrococcaceae</taxon>
        <taxon>Kocuria</taxon>
    </lineage>
</organism>
<protein>
    <submittedName>
        <fullName evidence="1">Uncharacterized protein</fullName>
    </submittedName>
</protein>
<dbReference type="RefSeq" id="WP_345311522.1">
    <property type="nucleotide sequence ID" value="NZ_BAABLN010000033.1"/>
</dbReference>
<dbReference type="EMBL" id="BAABLN010000033">
    <property type="protein sequence ID" value="GAA4703058.1"/>
    <property type="molecule type" value="Genomic_DNA"/>
</dbReference>
<accession>A0ABP8XCU7</accession>
<reference evidence="2" key="1">
    <citation type="journal article" date="2019" name="Int. J. Syst. Evol. Microbiol.">
        <title>The Global Catalogue of Microorganisms (GCM) 10K type strain sequencing project: providing services to taxonomists for standard genome sequencing and annotation.</title>
        <authorList>
            <consortium name="The Broad Institute Genomics Platform"/>
            <consortium name="The Broad Institute Genome Sequencing Center for Infectious Disease"/>
            <person name="Wu L."/>
            <person name="Ma J."/>
        </authorList>
    </citation>
    <scope>NUCLEOTIDE SEQUENCE [LARGE SCALE GENOMIC DNA]</scope>
    <source>
        <strain evidence="2">JCM 18958</strain>
    </source>
</reference>
<gene>
    <name evidence="1" type="ORF">GCM10025781_22200</name>
</gene>
<sequence>MATTHVTGAIDVVGERGAAARDLDPAAASQRRRVMVEGEVTEVTFSPATQSPRYRAVLHIQGRSGHRAAREDSYVALLWHGQRSVPGIMAGTRLRCVAVVSFTDSVPTMYNPRYEIITPKRISR</sequence>
<name>A0ABP8XCU7_9MICC</name>
<dbReference type="Proteomes" id="UP001501446">
    <property type="component" value="Unassembled WGS sequence"/>
</dbReference>
<keyword evidence="2" id="KW-1185">Reference proteome</keyword>
<proteinExistence type="predicted"/>
<evidence type="ECO:0000313" key="1">
    <source>
        <dbReference type="EMBL" id="GAA4703058.1"/>
    </source>
</evidence>
<evidence type="ECO:0000313" key="2">
    <source>
        <dbReference type="Proteomes" id="UP001501446"/>
    </source>
</evidence>